<keyword evidence="4" id="KW-0520">NAD</keyword>
<feature type="domain" description="Macro" evidence="7">
    <location>
        <begin position="2"/>
        <end position="236"/>
    </location>
</feature>
<dbReference type="GO" id="GO:0016757">
    <property type="term" value="F:glycosyltransferase activity"/>
    <property type="evidence" value="ECO:0007669"/>
    <property type="project" value="UniProtKB-KW"/>
</dbReference>
<dbReference type="GO" id="GO:0003714">
    <property type="term" value="F:transcription corepressor activity"/>
    <property type="evidence" value="ECO:0007669"/>
    <property type="project" value="TreeGrafter"/>
</dbReference>
<keyword evidence="5" id="KW-0539">Nucleus</keyword>
<accession>A0A8S1K3L4</accession>
<dbReference type="GO" id="GO:0010629">
    <property type="term" value="P:negative regulation of gene expression"/>
    <property type="evidence" value="ECO:0007669"/>
    <property type="project" value="TreeGrafter"/>
</dbReference>
<keyword evidence="2" id="KW-0328">Glycosyltransferase</keyword>
<sequence>MQLQTSIVKIGILTINIQKGNITDQEDLDALVLPTNPLLLREPGISAEIFKKCGSDNLEKALKKIKENEKQKRNQKNDQIGDKGIQNKQKEKQPLILDFTEFLAMQQQEEQEQNQEEIRFPFGYVDCLKSYNLKDGQKIQNLLFVVEPESFNEQLIIQSIKNIILKSNELGFKKVAIPILCIIDKNFEPKVWAFQYKKSFYDVQQQLKPNTELEIVIVCFNDDVLYGFQKTFQSSEFVKTTNQYITDVQNVEVIINPVNQNNPHFGASGDIIQKAGSALEQDIKTQVKKGKRWVLSKSFRLEENNIKYVLTYIGPIDKRMSRAEKLQYFFQKILQICNDQLQVESICIPLLAIPQAIFYQNETQNFVLNRIAISLKDAILEFEKQNKKHKYIMISIQNDQMREFCIQLFS</sequence>
<dbReference type="PROSITE" id="PS51154">
    <property type="entry name" value="MACRO"/>
    <property type="match status" value="1"/>
</dbReference>
<dbReference type="GO" id="GO:0005737">
    <property type="term" value="C:cytoplasm"/>
    <property type="evidence" value="ECO:0007669"/>
    <property type="project" value="TreeGrafter"/>
</dbReference>
<reference evidence="8" key="1">
    <citation type="submission" date="2021-01" db="EMBL/GenBank/DDBJ databases">
        <authorList>
            <consortium name="Genoscope - CEA"/>
            <person name="William W."/>
        </authorList>
    </citation>
    <scope>NUCLEOTIDE SEQUENCE</scope>
</reference>
<comment type="subcellular location">
    <subcellularLocation>
        <location evidence="1">Nucleus</location>
    </subcellularLocation>
</comment>
<gene>
    <name evidence="8" type="ORF">PSON_ATCC_30995.1.T0040145</name>
</gene>
<evidence type="ECO:0000313" key="9">
    <source>
        <dbReference type="Proteomes" id="UP000692954"/>
    </source>
</evidence>
<dbReference type="EMBL" id="CAJJDN010000004">
    <property type="protein sequence ID" value="CAD8049457.1"/>
    <property type="molecule type" value="Genomic_DNA"/>
</dbReference>
<dbReference type="Proteomes" id="UP000692954">
    <property type="component" value="Unassembled WGS sequence"/>
</dbReference>
<feature type="region of interest" description="Disordered" evidence="6">
    <location>
        <begin position="66"/>
        <end position="85"/>
    </location>
</feature>
<dbReference type="Pfam" id="PF01661">
    <property type="entry name" value="Macro"/>
    <property type="match status" value="1"/>
</dbReference>
<evidence type="ECO:0000256" key="5">
    <source>
        <dbReference type="ARBA" id="ARBA00023242"/>
    </source>
</evidence>
<keyword evidence="3" id="KW-0808">Transferase</keyword>
<dbReference type="InterPro" id="IPR052056">
    <property type="entry name" value="Mono-ARTD/PARP"/>
</dbReference>
<evidence type="ECO:0000256" key="1">
    <source>
        <dbReference type="ARBA" id="ARBA00004123"/>
    </source>
</evidence>
<evidence type="ECO:0000259" key="7">
    <source>
        <dbReference type="PROSITE" id="PS51154"/>
    </source>
</evidence>
<evidence type="ECO:0000256" key="4">
    <source>
        <dbReference type="ARBA" id="ARBA00023027"/>
    </source>
</evidence>
<evidence type="ECO:0000313" key="8">
    <source>
        <dbReference type="EMBL" id="CAD8049457.1"/>
    </source>
</evidence>
<dbReference type="PANTHER" id="PTHR14453:SF67">
    <property type="entry name" value="POLY [ADP-RIBOSE] POLYMERASE"/>
    <property type="match status" value="1"/>
</dbReference>
<keyword evidence="9" id="KW-1185">Reference proteome</keyword>
<proteinExistence type="predicted"/>
<comment type="caution">
    <text evidence="8">The sequence shown here is derived from an EMBL/GenBank/DDBJ whole genome shotgun (WGS) entry which is preliminary data.</text>
</comment>
<dbReference type="OrthoDB" id="303724at2759"/>
<name>A0A8S1K3L4_9CILI</name>
<dbReference type="InterPro" id="IPR002589">
    <property type="entry name" value="Macro_dom"/>
</dbReference>
<evidence type="ECO:0000256" key="3">
    <source>
        <dbReference type="ARBA" id="ARBA00022679"/>
    </source>
</evidence>
<evidence type="ECO:0000256" key="6">
    <source>
        <dbReference type="SAM" id="MobiDB-lite"/>
    </source>
</evidence>
<evidence type="ECO:0000256" key="2">
    <source>
        <dbReference type="ARBA" id="ARBA00022676"/>
    </source>
</evidence>
<dbReference type="AlphaFoldDB" id="A0A8S1K3L4"/>
<protein>
    <recommendedName>
        <fullName evidence="7">Macro domain-containing protein</fullName>
    </recommendedName>
</protein>
<dbReference type="GO" id="GO:0005634">
    <property type="term" value="C:nucleus"/>
    <property type="evidence" value="ECO:0007669"/>
    <property type="project" value="UniProtKB-SubCell"/>
</dbReference>
<dbReference type="PANTHER" id="PTHR14453">
    <property type="entry name" value="PARP/ZINC FINGER CCCH TYPE DOMAIN CONTAINING PROTEIN"/>
    <property type="match status" value="1"/>
</dbReference>
<organism evidence="8 9">
    <name type="scientific">Paramecium sonneborni</name>
    <dbReference type="NCBI Taxonomy" id="65129"/>
    <lineage>
        <taxon>Eukaryota</taxon>
        <taxon>Sar</taxon>
        <taxon>Alveolata</taxon>
        <taxon>Ciliophora</taxon>
        <taxon>Intramacronucleata</taxon>
        <taxon>Oligohymenophorea</taxon>
        <taxon>Peniculida</taxon>
        <taxon>Parameciidae</taxon>
        <taxon>Paramecium</taxon>
    </lineage>
</organism>
<feature type="compositionally biased region" description="Basic and acidic residues" evidence="6">
    <location>
        <begin position="66"/>
        <end position="81"/>
    </location>
</feature>